<evidence type="ECO:0000259" key="2">
    <source>
        <dbReference type="Pfam" id="PF16036"/>
    </source>
</evidence>
<dbReference type="RefSeq" id="WP_126798065.1">
    <property type="nucleotide sequence ID" value="NZ_PIPO01000001.1"/>
</dbReference>
<dbReference type="EMBL" id="PIPO01000001">
    <property type="protein sequence ID" value="RUO35050.1"/>
    <property type="molecule type" value="Genomic_DNA"/>
</dbReference>
<name>A0A432WML0_9GAMM</name>
<protein>
    <recommendedName>
        <fullName evidence="2">Chalcone isomerase domain-containing protein</fullName>
    </recommendedName>
</protein>
<sequence>MFRTITGLVASLGLALCTLAFTTSTAHAACQAGVVEPLEKVGETRLRVYFFKVYDAVLYTDSGNYPEDQSLALELSYLRDIEARQLVDTTRDEWQSLGYSVGQREEAWLQTLSEIWPDVADGDCLLAYAGEQQGVRFYNAEGELGGIDDDEFKQRFFAIWLSEDSSFRRNRDELTGER</sequence>
<feature type="signal peptide" evidence="1">
    <location>
        <begin position="1"/>
        <end position="28"/>
    </location>
</feature>
<feature type="domain" description="Chalcone isomerase" evidence="2">
    <location>
        <begin position="48"/>
        <end position="164"/>
    </location>
</feature>
<dbReference type="Pfam" id="PF16036">
    <property type="entry name" value="Chalcone_3"/>
    <property type="match status" value="1"/>
</dbReference>
<dbReference type="InterPro" id="IPR016087">
    <property type="entry name" value="Chalcone_isomerase"/>
</dbReference>
<organism evidence="3 4">
    <name type="scientific">Aliidiomarina soli</name>
    <dbReference type="NCBI Taxonomy" id="1928574"/>
    <lineage>
        <taxon>Bacteria</taxon>
        <taxon>Pseudomonadati</taxon>
        <taxon>Pseudomonadota</taxon>
        <taxon>Gammaproteobacteria</taxon>
        <taxon>Alteromonadales</taxon>
        <taxon>Idiomarinaceae</taxon>
        <taxon>Aliidiomarina</taxon>
    </lineage>
</organism>
<comment type="caution">
    <text evidence="3">The sequence shown here is derived from an EMBL/GenBank/DDBJ whole genome shotgun (WGS) entry which is preliminary data.</text>
</comment>
<evidence type="ECO:0000313" key="3">
    <source>
        <dbReference type="EMBL" id="RUO35050.1"/>
    </source>
</evidence>
<feature type="chain" id="PRO_5019526336" description="Chalcone isomerase domain-containing protein" evidence="1">
    <location>
        <begin position="29"/>
        <end position="178"/>
    </location>
</feature>
<reference evidence="3 4" key="1">
    <citation type="journal article" date="2011" name="Front. Microbiol.">
        <title>Genomic signatures of strain selection and enhancement in Bacillus atrophaeus var. globigii, a historical biowarfare simulant.</title>
        <authorList>
            <person name="Gibbons H.S."/>
            <person name="Broomall S.M."/>
            <person name="McNew L.A."/>
            <person name="Daligault H."/>
            <person name="Chapman C."/>
            <person name="Bruce D."/>
            <person name="Karavis M."/>
            <person name="Krepps M."/>
            <person name="McGregor P.A."/>
            <person name="Hong C."/>
            <person name="Park K.H."/>
            <person name="Akmal A."/>
            <person name="Feldman A."/>
            <person name="Lin J.S."/>
            <person name="Chang W.E."/>
            <person name="Higgs B.W."/>
            <person name="Demirev P."/>
            <person name="Lindquist J."/>
            <person name="Liem A."/>
            <person name="Fochler E."/>
            <person name="Read T.D."/>
            <person name="Tapia R."/>
            <person name="Johnson S."/>
            <person name="Bishop-Lilly K.A."/>
            <person name="Detter C."/>
            <person name="Han C."/>
            <person name="Sozhamannan S."/>
            <person name="Rosenzweig C.N."/>
            <person name="Skowronski E.W."/>
        </authorList>
    </citation>
    <scope>NUCLEOTIDE SEQUENCE [LARGE SCALE GENOMIC DNA]</scope>
    <source>
        <strain evidence="3 4">Y4G10-17</strain>
    </source>
</reference>
<dbReference type="Proteomes" id="UP000287823">
    <property type="component" value="Unassembled WGS sequence"/>
</dbReference>
<keyword evidence="4" id="KW-1185">Reference proteome</keyword>
<proteinExistence type="predicted"/>
<evidence type="ECO:0000256" key="1">
    <source>
        <dbReference type="SAM" id="SignalP"/>
    </source>
</evidence>
<keyword evidence="1" id="KW-0732">Signal</keyword>
<dbReference type="AlphaFoldDB" id="A0A432WML0"/>
<gene>
    <name evidence="3" type="ORF">CWE14_03375</name>
</gene>
<accession>A0A432WML0</accession>
<evidence type="ECO:0000313" key="4">
    <source>
        <dbReference type="Proteomes" id="UP000287823"/>
    </source>
</evidence>